<reference evidence="1" key="2">
    <citation type="journal article" date="2020" name="Nat. Commun.">
        <title>Large-scale genome sequencing of mycorrhizal fungi provides insights into the early evolution of symbiotic traits.</title>
        <authorList>
            <person name="Miyauchi S."/>
            <person name="Kiss E."/>
            <person name="Kuo A."/>
            <person name="Drula E."/>
            <person name="Kohler A."/>
            <person name="Sanchez-Garcia M."/>
            <person name="Morin E."/>
            <person name="Andreopoulos B."/>
            <person name="Barry K.W."/>
            <person name="Bonito G."/>
            <person name="Buee M."/>
            <person name="Carver A."/>
            <person name="Chen C."/>
            <person name="Cichocki N."/>
            <person name="Clum A."/>
            <person name="Culley D."/>
            <person name="Crous P.W."/>
            <person name="Fauchery L."/>
            <person name="Girlanda M."/>
            <person name="Hayes R.D."/>
            <person name="Keri Z."/>
            <person name="LaButti K."/>
            <person name="Lipzen A."/>
            <person name="Lombard V."/>
            <person name="Magnuson J."/>
            <person name="Maillard F."/>
            <person name="Murat C."/>
            <person name="Nolan M."/>
            <person name="Ohm R.A."/>
            <person name="Pangilinan J."/>
            <person name="Pereira M.F."/>
            <person name="Perotto S."/>
            <person name="Peter M."/>
            <person name="Pfister S."/>
            <person name="Riley R."/>
            <person name="Sitrit Y."/>
            <person name="Stielow J.B."/>
            <person name="Szollosi G."/>
            <person name="Zifcakova L."/>
            <person name="Stursova M."/>
            <person name="Spatafora J.W."/>
            <person name="Tedersoo L."/>
            <person name="Vaario L.M."/>
            <person name="Yamada A."/>
            <person name="Yan M."/>
            <person name="Wang P."/>
            <person name="Xu J."/>
            <person name="Bruns T."/>
            <person name="Baldrian P."/>
            <person name="Vilgalys R."/>
            <person name="Dunand C."/>
            <person name="Henrissat B."/>
            <person name="Grigoriev I.V."/>
            <person name="Hibbett D."/>
            <person name="Nagy L.G."/>
            <person name="Martin F.M."/>
        </authorList>
    </citation>
    <scope>NUCLEOTIDE SEQUENCE</scope>
    <source>
        <strain evidence="1">P2</strain>
    </source>
</reference>
<proteinExistence type="predicted"/>
<organism evidence="1 2">
    <name type="scientific">Thelephora ganbajun</name>
    <name type="common">Ganba fungus</name>
    <dbReference type="NCBI Taxonomy" id="370292"/>
    <lineage>
        <taxon>Eukaryota</taxon>
        <taxon>Fungi</taxon>
        <taxon>Dikarya</taxon>
        <taxon>Basidiomycota</taxon>
        <taxon>Agaricomycotina</taxon>
        <taxon>Agaricomycetes</taxon>
        <taxon>Thelephorales</taxon>
        <taxon>Thelephoraceae</taxon>
        <taxon>Thelephora</taxon>
    </lineage>
</organism>
<name>A0ACB6ZRH5_THEGA</name>
<feature type="non-terminal residue" evidence="1">
    <location>
        <position position="1"/>
    </location>
</feature>
<sequence>LSMAATHPPGKVTKIIAPGLPWSITVEPTTTSSPYVTVLDVLHALYTSLHKPIKQAEFDAVPQSHRDLISKAWHHRLDKIPFPHDVKAERARGVRRMDFLLGKTCIKRLRYLSISGMGEITWLVD</sequence>
<evidence type="ECO:0000313" key="2">
    <source>
        <dbReference type="Proteomes" id="UP000886501"/>
    </source>
</evidence>
<keyword evidence="2" id="KW-1185">Reference proteome</keyword>
<dbReference type="Proteomes" id="UP000886501">
    <property type="component" value="Unassembled WGS sequence"/>
</dbReference>
<evidence type="ECO:0000313" key="1">
    <source>
        <dbReference type="EMBL" id="KAF9652232.1"/>
    </source>
</evidence>
<protein>
    <submittedName>
        <fullName evidence="1">Uncharacterized protein</fullName>
    </submittedName>
</protein>
<accession>A0ACB6ZRH5</accession>
<feature type="non-terminal residue" evidence="1">
    <location>
        <position position="125"/>
    </location>
</feature>
<comment type="caution">
    <text evidence="1">The sequence shown here is derived from an EMBL/GenBank/DDBJ whole genome shotgun (WGS) entry which is preliminary data.</text>
</comment>
<gene>
    <name evidence="1" type="ORF">BDM02DRAFT_3064191</name>
</gene>
<dbReference type="EMBL" id="MU117970">
    <property type="protein sequence ID" value="KAF9652232.1"/>
    <property type="molecule type" value="Genomic_DNA"/>
</dbReference>
<reference evidence="1" key="1">
    <citation type="submission" date="2019-10" db="EMBL/GenBank/DDBJ databases">
        <authorList>
            <consortium name="DOE Joint Genome Institute"/>
            <person name="Kuo A."/>
            <person name="Miyauchi S."/>
            <person name="Kiss E."/>
            <person name="Drula E."/>
            <person name="Kohler A."/>
            <person name="Sanchez-Garcia M."/>
            <person name="Andreopoulos B."/>
            <person name="Barry K.W."/>
            <person name="Bonito G."/>
            <person name="Buee M."/>
            <person name="Carver A."/>
            <person name="Chen C."/>
            <person name="Cichocki N."/>
            <person name="Clum A."/>
            <person name="Culley D."/>
            <person name="Crous P.W."/>
            <person name="Fauchery L."/>
            <person name="Girlanda M."/>
            <person name="Hayes R."/>
            <person name="Keri Z."/>
            <person name="Labutti K."/>
            <person name="Lipzen A."/>
            <person name="Lombard V."/>
            <person name="Magnuson J."/>
            <person name="Maillard F."/>
            <person name="Morin E."/>
            <person name="Murat C."/>
            <person name="Nolan M."/>
            <person name="Ohm R."/>
            <person name="Pangilinan J."/>
            <person name="Pereira M."/>
            <person name="Perotto S."/>
            <person name="Peter M."/>
            <person name="Riley R."/>
            <person name="Sitrit Y."/>
            <person name="Stielow B."/>
            <person name="Szollosi G."/>
            <person name="Zifcakova L."/>
            <person name="Stursova M."/>
            <person name="Spatafora J.W."/>
            <person name="Tedersoo L."/>
            <person name="Vaario L.-M."/>
            <person name="Yamada A."/>
            <person name="Yan M."/>
            <person name="Wang P."/>
            <person name="Xu J."/>
            <person name="Bruns T."/>
            <person name="Baldrian P."/>
            <person name="Vilgalys R."/>
            <person name="Henrissat B."/>
            <person name="Grigoriev I.V."/>
            <person name="Hibbett D."/>
            <person name="Nagy L.G."/>
            <person name="Martin F.M."/>
        </authorList>
    </citation>
    <scope>NUCLEOTIDE SEQUENCE</scope>
    <source>
        <strain evidence="1">P2</strain>
    </source>
</reference>